<organism evidence="1 2">
    <name type="scientific">Coccomyxa subellipsoidea (strain C-169)</name>
    <name type="common">Green microalga</name>
    <dbReference type="NCBI Taxonomy" id="574566"/>
    <lineage>
        <taxon>Eukaryota</taxon>
        <taxon>Viridiplantae</taxon>
        <taxon>Chlorophyta</taxon>
        <taxon>core chlorophytes</taxon>
        <taxon>Trebouxiophyceae</taxon>
        <taxon>Trebouxiophyceae incertae sedis</taxon>
        <taxon>Coccomyxaceae</taxon>
        <taxon>Coccomyxa</taxon>
        <taxon>Coccomyxa subellipsoidea</taxon>
    </lineage>
</organism>
<dbReference type="OrthoDB" id="2962993at2759"/>
<accession>I0Z2W7</accession>
<sequence>MNVVVRQMGGQAAGEAPAPNWQAVAELRTKLGYVDAHSMCSSRHLRSKGRCWRACRRTSVDVMKSGGYKVSALPVENALLAHSRIRECAVLGLPHDSLWRLSRL</sequence>
<dbReference type="AlphaFoldDB" id="I0Z2W7"/>
<reference evidence="1 2" key="1">
    <citation type="journal article" date="2012" name="Genome Biol.">
        <title>The genome of the polar eukaryotic microalga coccomyxa subellipsoidea reveals traits of cold adaptation.</title>
        <authorList>
            <person name="Blanc G."/>
            <person name="Agarkova I."/>
            <person name="Grimwood J."/>
            <person name="Kuo A."/>
            <person name="Brueggeman A."/>
            <person name="Dunigan D."/>
            <person name="Gurnon J."/>
            <person name="Ladunga I."/>
            <person name="Lindquist E."/>
            <person name="Lucas S."/>
            <person name="Pangilinan J."/>
            <person name="Proschold T."/>
            <person name="Salamov A."/>
            <person name="Schmutz J."/>
            <person name="Weeks D."/>
            <person name="Yamada T."/>
            <person name="Claverie J.M."/>
            <person name="Grigoriev I."/>
            <person name="Van Etten J."/>
            <person name="Lomsadze A."/>
            <person name="Borodovsky M."/>
        </authorList>
    </citation>
    <scope>NUCLEOTIDE SEQUENCE [LARGE SCALE GENOMIC DNA]</scope>
    <source>
        <strain evidence="1 2">C-169</strain>
    </source>
</reference>
<dbReference type="SUPFAM" id="SSF56801">
    <property type="entry name" value="Acetyl-CoA synthetase-like"/>
    <property type="match status" value="1"/>
</dbReference>
<comment type="caution">
    <text evidence="1">The sequence shown here is derived from an EMBL/GenBank/DDBJ whole genome shotgun (WGS) entry which is preliminary data.</text>
</comment>
<evidence type="ECO:0008006" key="3">
    <source>
        <dbReference type="Google" id="ProtNLM"/>
    </source>
</evidence>
<proteinExistence type="predicted"/>
<dbReference type="GeneID" id="17042987"/>
<dbReference type="Gene3D" id="3.30.300.30">
    <property type="match status" value="1"/>
</dbReference>
<dbReference type="Proteomes" id="UP000007264">
    <property type="component" value="Unassembled WGS sequence"/>
</dbReference>
<keyword evidence="2" id="KW-1185">Reference proteome</keyword>
<evidence type="ECO:0000313" key="2">
    <source>
        <dbReference type="Proteomes" id="UP000007264"/>
    </source>
</evidence>
<gene>
    <name evidence="1" type="ORF">COCSUDRAFT_61241</name>
</gene>
<dbReference type="RefSeq" id="XP_005649530.1">
    <property type="nucleotide sequence ID" value="XM_005649473.1"/>
</dbReference>
<protein>
    <recommendedName>
        <fullName evidence="3">AMP-binding enzyme C-terminal domain-containing protein</fullName>
    </recommendedName>
</protein>
<dbReference type="KEGG" id="csl:COCSUDRAFT_61241"/>
<name>I0Z2W7_COCSC</name>
<dbReference type="InterPro" id="IPR045851">
    <property type="entry name" value="AMP-bd_C_sf"/>
</dbReference>
<dbReference type="EMBL" id="AGSI01000004">
    <property type="protein sequence ID" value="EIE24986.1"/>
    <property type="molecule type" value="Genomic_DNA"/>
</dbReference>
<evidence type="ECO:0000313" key="1">
    <source>
        <dbReference type="EMBL" id="EIE24986.1"/>
    </source>
</evidence>